<comment type="caution">
    <text evidence="2">The sequence shown here is derived from an EMBL/GenBank/DDBJ whole genome shotgun (WGS) entry which is preliminary data.</text>
</comment>
<reference evidence="2 3" key="1">
    <citation type="journal article" date="2011" name="J. Bacteriol.">
        <title>Genome sequence of 'Pedosphaera parvula' Ellin514, an aerobic Verrucomicrobial isolate from pasture soil.</title>
        <authorList>
            <person name="Kant R."/>
            <person name="van Passel M.W."/>
            <person name="Sangwan P."/>
            <person name="Palva A."/>
            <person name="Lucas S."/>
            <person name="Copeland A."/>
            <person name="Lapidus A."/>
            <person name="Glavina Del Rio T."/>
            <person name="Dalin E."/>
            <person name="Tice H."/>
            <person name="Bruce D."/>
            <person name="Goodwin L."/>
            <person name="Pitluck S."/>
            <person name="Chertkov O."/>
            <person name="Larimer F.W."/>
            <person name="Land M.L."/>
            <person name="Hauser L."/>
            <person name="Brettin T.S."/>
            <person name="Detter J.C."/>
            <person name="Han S."/>
            <person name="de Vos W.M."/>
            <person name="Janssen P.H."/>
            <person name="Smidt H."/>
        </authorList>
    </citation>
    <scope>NUCLEOTIDE SEQUENCE [LARGE SCALE GENOMIC DNA]</scope>
    <source>
        <strain evidence="2 3">Ellin514</strain>
    </source>
</reference>
<dbReference type="CDD" id="cd04301">
    <property type="entry name" value="NAT_SF"/>
    <property type="match status" value="1"/>
</dbReference>
<dbReference type="EMBL" id="ABOX02000057">
    <property type="protein sequence ID" value="EEF57806.1"/>
    <property type="molecule type" value="Genomic_DNA"/>
</dbReference>
<name>B9XQU9_PEDPL</name>
<dbReference type="InterPro" id="IPR000182">
    <property type="entry name" value="GNAT_dom"/>
</dbReference>
<dbReference type="Gene3D" id="3.40.630.30">
    <property type="match status" value="1"/>
</dbReference>
<keyword evidence="3" id="KW-1185">Reference proteome</keyword>
<evidence type="ECO:0000313" key="3">
    <source>
        <dbReference type="Proteomes" id="UP000003688"/>
    </source>
</evidence>
<dbReference type="GO" id="GO:0016747">
    <property type="term" value="F:acyltransferase activity, transferring groups other than amino-acyl groups"/>
    <property type="evidence" value="ECO:0007669"/>
    <property type="project" value="InterPro"/>
</dbReference>
<dbReference type="Proteomes" id="UP000003688">
    <property type="component" value="Unassembled WGS sequence"/>
</dbReference>
<sequence>MIAAELRTRIEAFNERVVGALNTREIVLTVRDDAGNLIAGLTGEMFWNVLHVDVLWVDENHRDKNHGTELLKHAEHLAADQSCEAVYLSTFGFQAPGFYSKQGYNVIGDLPDVPKHSMRRWFWKRLPSPAV</sequence>
<keyword evidence="2" id="KW-0808">Transferase</keyword>
<dbReference type="PROSITE" id="PS51186">
    <property type="entry name" value="GNAT"/>
    <property type="match status" value="1"/>
</dbReference>
<dbReference type="Pfam" id="PF00583">
    <property type="entry name" value="Acetyltransf_1"/>
    <property type="match status" value="1"/>
</dbReference>
<evidence type="ECO:0000259" key="1">
    <source>
        <dbReference type="PROSITE" id="PS51186"/>
    </source>
</evidence>
<protein>
    <submittedName>
        <fullName evidence="2">GCN5-related N-acetyltransferase</fullName>
    </submittedName>
</protein>
<dbReference type="SUPFAM" id="SSF55729">
    <property type="entry name" value="Acyl-CoA N-acyltransferases (Nat)"/>
    <property type="match status" value="1"/>
</dbReference>
<gene>
    <name evidence="2" type="ORF">Cflav_PD0906</name>
</gene>
<dbReference type="AlphaFoldDB" id="B9XQU9"/>
<accession>B9XQU9</accession>
<evidence type="ECO:0000313" key="2">
    <source>
        <dbReference type="EMBL" id="EEF57806.1"/>
    </source>
</evidence>
<dbReference type="InterPro" id="IPR016181">
    <property type="entry name" value="Acyl_CoA_acyltransferase"/>
</dbReference>
<organism evidence="2 3">
    <name type="scientific">Pedosphaera parvula (strain Ellin514)</name>
    <dbReference type="NCBI Taxonomy" id="320771"/>
    <lineage>
        <taxon>Bacteria</taxon>
        <taxon>Pseudomonadati</taxon>
        <taxon>Verrucomicrobiota</taxon>
        <taxon>Pedosphaerae</taxon>
        <taxon>Pedosphaerales</taxon>
        <taxon>Pedosphaeraceae</taxon>
        <taxon>Pedosphaera</taxon>
    </lineage>
</organism>
<proteinExistence type="predicted"/>
<dbReference type="STRING" id="320771.Cflav_PD0906"/>
<feature type="domain" description="N-acetyltransferase" evidence="1">
    <location>
        <begin position="1"/>
        <end position="127"/>
    </location>
</feature>